<organism evidence="3">
    <name type="scientific">Candidatus Kentrum sp. FM</name>
    <dbReference type="NCBI Taxonomy" id="2126340"/>
    <lineage>
        <taxon>Bacteria</taxon>
        <taxon>Pseudomonadati</taxon>
        <taxon>Pseudomonadota</taxon>
        <taxon>Gammaproteobacteria</taxon>
        <taxon>Candidatus Kentrum</taxon>
    </lineage>
</organism>
<evidence type="ECO:0000313" key="3">
    <source>
        <dbReference type="EMBL" id="VFK17941.1"/>
    </source>
</evidence>
<evidence type="ECO:0000313" key="1">
    <source>
        <dbReference type="EMBL" id="VFJ56877.1"/>
    </source>
</evidence>
<evidence type="ECO:0000313" key="2">
    <source>
        <dbReference type="EMBL" id="VFJ58765.1"/>
    </source>
</evidence>
<dbReference type="EMBL" id="CAADFA010000233">
    <property type="protein sequence ID" value="VFJ58765.1"/>
    <property type="molecule type" value="Genomic_DNA"/>
</dbReference>
<dbReference type="EMBL" id="CAADFL010000515">
    <property type="protein sequence ID" value="VFK17941.1"/>
    <property type="molecule type" value="Genomic_DNA"/>
</dbReference>
<accession>A0A450WLL7</accession>
<reference evidence="3" key="1">
    <citation type="submission" date="2019-02" db="EMBL/GenBank/DDBJ databases">
        <authorList>
            <person name="Gruber-Vodicka R. H."/>
            <person name="Seah K. B. B."/>
        </authorList>
    </citation>
    <scope>NUCLEOTIDE SEQUENCE</scope>
    <source>
        <strain evidence="1">BECK_BZ163</strain>
        <strain evidence="3">BECK_BZ164</strain>
        <strain evidence="2">BECK_BZ165</strain>
    </source>
</reference>
<dbReference type="EMBL" id="CAADEZ010000177">
    <property type="protein sequence ID" value="VFJ56877.1"/>
    <property type="molecule type" value="Genomic_DNA"/>
</dbReference>
<protein>
    <submittedName>
        <fullName evidence="3">Uncharacterized protein</fullName>
    </submittedName>
</protein>
<name>A0A450WLL7_9GAMM</name>
<proteinExistence type="predicted"/>
<gene>
    <name evidence="1" type="ORF">BECKFM1743A_GA0114220_101777</name>
    <name evidence="3" type="ORF">BECKFM1743B_GA0114221_105151</name>
    <name evidence="2" type="ORF">BECKFM1743C_GA0114222_102333</name>
</gene>
<sequence length="152" mass="17081">MGHNLRGCEKIPSLLRRPPNAPGGVATRFKVCHDWASCSSLHSPILDLVRLASHVRPESLITNGVSLRLEIFSQPLTFAFTSNKSLFQTSHFELQFYAPLSVELRQYIPDRDPQCKVPGSQCPIGLARQRPFGTDVDRPVDDLHVFHPVEPR</sequence>
<dbReference type="AlphaFoldDB" id="A0A450WLL7"/>